<evidence type="ECO:0000313" key="1">
    <source>
        <dbReference type="EMBL" id="QBH66990.1"/>
    </source>
</evidence>
<dbReference type="EMBL" id="MK033573">
    <property type="protein sequence ID" value="QBH66990.1"/>
    <property type="molecule type" value="Genomic_DNA"/>
</dbReference>
<gene>
    <name evidence="1" type="ORF">PhopGVgp115</name>
</gene>
<organism evidence="1">
    <name type="scientific">Phthorimaea operculella granulovirus</name>
    <dbReference type="NCBI Taxonomy" id="192584"/>
    <lineage>
        <taxon>Viruses</taxon>
        <taxon>Viruses incertae sedis</taxon>
        <taxon>Naldaviricetes</taxon>
        <taxon>Lefavirales</taxon>
        <taxon>Baculoviridae</taxon>
        <taxon>Betabaculovirus</taxon>
        <taxon>Betabaculovirus phoperculellae</taxon>
    </lineage>
</organism>
<sequence>MIFFTKQRFAERRVAVVVSQNQIYFKLVEVIRILFDMCEHTYIDEMHLRVFEEFPNTKYVTMTGMNALADLSPKTAIAKRLQYWAQEIYWNLCLTILQNCRMMF</sequence>
<protein>
    <submittedName>
        <fullName evidence="1">Uncharacterized protein</fullName>
    </submittedName>
</protein>
<accession>A0A481SFG9</accession>
<proteinExistence type="predicted"/>
<name>A0A481SFG9_9BBAC</name>
<reference evidence="1" key="1">
    <citation type="journal article" date="2019" name="J. Gen. Virol.">
        <title>Elucidating the genetic diversity of Phthorimaea operculella granulovirus (PhopGV).</title>
        <authorList>
            <person name="Larem A."/>
            <person name="Ben-Tiba S."/>
            <person name="Wennmann J.T."/>
            <person name="Gueli Alletti G."/>
            <person name="Jehle J.A."/>
        </authorList>
    </citation>
    <scope>NUCLEOTIDE SEQUENCE</scope>
    <source>
        <strain evidence="1">PhopGV-LS2.1</strain>
    </source>
</reference>